<protein>
    <submittedName>
        <fullName evidence="1">Retrovirus-related Pol polyprotein from transposon opus</fullName>
    </submittedName>
</protein>
<dbReference type="Gene3D" id="2.40.70.10">
    <property type="entry name" value="Acid Proteases"/>
    <property type="match status" value="1"/>
</dbReference>
<sequence>MLRHRKIKVGEQVNINASCSTIILTQLKGLGNFMIPIEIGNIHFNRALCDLGASINLMPLSIYEKLGSSVHLKGVLEDMLLKVSIFIIPVDFIVLDFKENREIPILLGRPFLATSRSTIDLENNELIIRINGETEIFKCGHQQRGK</sequence>
<evidence type="ECO:0000313" key="2">
    <source>
        <dbReference type="Proteomes" id="UP000325315"/>
    </source>
</evidence>
<dbReference type="CDD" id="cd00303">
    <property type="entry name" value="retropepsin_like"/>
    <property type="match status" value="1"/>
</dbReference>
<proteinExistence type="predicted"/>
<reference evidence="2" key="1">
    <citation type="journal article" date="2019" name="Plant Biotechnol. J.">
        <title>Genome sequencing of the Australian wild diploid species Gossypium australe highlights disease resistance and delayed gland morphogenesis.</title>
        <authorList>
            <person name="Cai Y."/>
            <person name="Cai X."/>
            <person name="Wang Q."/>
            <person name="Wang P."/>
            <person name="Zhang Y."/>
            <person name="Cai C."/>
            <person name="Xu Y."/>
            <person name="Wang K."/>
            <person name="Zhou Z."/>
            <person name="Wang C."/>
            <person name="Geng S."/>
            <person name="Li B."/>
            <person name="Dong Q."/>
            <person name="Hou Y."/>
            <person name="Wang H."/>
            <person name="Ai P."/>
            <person name="Liu Z."/>
            <person name="Yi F."/>
            <person name="Sun M."/>
            <person name="An G."/>
            <person name="Cheng J."/>
            <person name="Zhang Y."/>
            <person name="Shi Q."/>
            <person name="Xie Y."/>
            <person name="Shi X."/>
            <person name="Chang Y."/>
            <person name="Huang F."/>
            <person name="Chen Y."/>
            <person name="Hong S."/>
            <person name="Mi L."/>
            <person name="Sun Q."/>
            <person name="Zhang L."/>
            <person name="Zhou B."/>
            <person name="Peng R."/>
            <person name="Zhang X."/>
            <person name="Liu F."/>
        </authorList>
    </citation>
    <scope>NUCLEOTIDE SEQUENCE [LARGE SCALE GENOMIC DNA]</scope>
    <source>
        <strain evidence="2">cv. PA1801</strain>
    </source>
</reference>
<dbReference type="EMBL" id="SMMG02000001">
    <property type="protein sequence ID" value="KAA3487340.1"/>
    <property type="molecule type" value="Genomic_DNA"/>
</dbReference>
<dbReference type="PANTHER" id="PTHR33067:SF31">
    <property type="entry name" value="RNA-DIRECTED DNA POLYMERASE"/>
    <property type="match status" value="1"/>
</dbReference>
<dbReference type="AlphaFoldDB" id="A0A5B6WZJ9"/>
<accession>A0A5B6WZJ9</accession>
<keyword evidence="2" id="KW-1185">Reference proteome</keyword>
<dbReference type="Proteomes" id="UP000325315">
    <property type="component" value="Unassembled WGS sequence"/>
</dbReference>
<name>A0A5B6WZJ9_9ROSI</name>
<dbReference type="OrthoDB" id="1702682at2759"/>
<evidence type="ECO:0000313" key="1">
    <source>
        <dbReference type="EMBL" id="KAA3487340.1"/>
    </source>
</evidence>
<gene>
    <name evidence="1" type="ORF">EPI10_031170</name>
</gene>
<dbReference type="InterPro" id="IPR021109">
    <property type="entry name" value="Peptidase_aspartic_dom_sf"/>
</dbReference>
<dbReference type="PANTHER" id="PTHR33067">
    <property type="entry name" value="RNA-DIRECTED DNA POLYMERASE-RELATED"/>
    <property type="match status" value="1"/>
</dbReference>
<comment type="caution">
    <text evidence="1">The sequence shown here is derived from an EMBL/GenBank/DDBJ whole genome shotgun (WGS) entry which is preliminary data.</text>
</comment>
<organism evidence="1 2">
    <name type="scientific">Gossypium australe</name>
    <dbReference type="NCBI Taxonomy" id="47621"/>
    <lineage>
        <taxon>Eukaryota</taxon>
        <taxon>Viridiplantae</taxon>
        <taxon>Streptophyta</taxon>
        <taxon>Embryophyta</taxon>
        <taxon>Tracheophyta</taxon>
        <taxon>Spermatophyta</taxon>
        <taxon>Magnoliopsida</taxon>
        <taxon>eudicotyledons</taxon>
        <taxon>Gunneridae</taxon>
        <taxon>Pentapetalae</taxon>
        <taxon>rosids</taxon>
        <taxon>malvids</taxon>
        <taxon>Malvales</taxon>
        <taxon>Malvaceae</taxon>
        <taxon>Malvoideae</taxon>
        <taxon>Gossypium</taxon>
    </lineage>
</organism>